<evidence type="ECO:0000313" key="1">
    <source>
        <dbReference type="EMBL" id="TKJ42723.1"/>
    </source>
</evidence>
<dbReference type="SUPFAM" id="SSF51445">
    <property type="entry name" value="(Trans)glycosidases"/>
    <property type="match status" value="1"/>
</dbReference>
<dbReference type="Pfam" id="PF22612">
    <property type="entry name" value="GH113"/>
    <property type="match status" value="1"/>
</dbReference>
<proteinExistence type="predicted"/>
<dbReference type="EMBL" id="NJBO01000009">
    <property type="protein sequence ID" value="TKJ42723.1"/>
    <property type="molecule type" value="Genomic_DNA"/>
</dbReference>
<dbReference type="AlphaFoldDB" id="A0A532V696"/>
<dbReference type="InterPro" id="IPR055151">
    <property type="entry name" value="GH113"/>
</dbReference>
<dbReference type="Proteomes" id="UP000317778">
    <property type="component" value="Unassembled WGS sequence"/>
</dbReference>
<reference evidence="1 2" key="1">
    <citation type="submission" date="2017-06" db="EMBL/GenBank/DDBJ databases">
        <title>Novel microbial phyla capable of carbon fixation and sulfur reduction in deep-sea sediments.</title>
        <authorList>
            <person name="Huang J."/>
            <person name="Baker B."/>
            <person name="Wang Y."/>
        </authorList>
    </citation>
    <scope>NUCLEOTIDE SEQUENCE [LARGE SCALE GENOMIC DNA]</scope>
    <source>
        <strain evidence="1">B3_TA06</strain>
    </source>
</reference>
<evidence type="ECO:0000313" key="2">
    <source>
        <dbReference type="Proteomes" id="UP000317778"/>
    </source>
</evidence>
<dbReference type="CDD" id="cd19608">
    <property type="entry name" value="GH113_mannanase-like"/>
    <property type="match status" value="1"/>
</dbReference>
<dbReference type="Gene3D" id="3.20.20.80">
    <property type="entry name" value="Glycosidases"/>
    <property type="match status" value="1"/>
</dbReference>
<protein>
    <recommendedName>
        <fullName evidence="3">GTA TIM-barrel-like domain-containing protein</fullName>
    </recommendedName>
</protein>
<organism evidence="1 2">
    <name type="scientific">candidate division TA06 bacterium B3_TA06</name>
    <dbReference type="NCBI Taxonomy" id="2012487"/>
    <lineage>
        <taxon>Bacteria</taxon>
        <taxon>Bacteria division TA06</taxon>
    </lineage>
</organism>
<evidence type="ECO:0008006" key="3">
    <source>
        <dbReference type="Google" id="ProtNLM"/>
    </source>
</evidence>
<sequence length="323" mass="37446">MVLGVTLLSFCDQAPRFTSPHPYEHGMNLPSWRIDGYEADELDESLADLADCGGDWVTLVSTWYQEGVNSTDIHRTQRTVSDSSLIRAIQIARRYEFHLMLKPHLDVETGEWRGKIKPSDIDAWFESYREMILHYADICEEYGIERLCVGTELNSLSREPQWRELIESIRSRYPGELTYAANWDAINSVEFWDVLDFAGIDFFAPLASRDNDDVEVYLTNLCEWFDRLDGFADKVGIPIIITEIGFRSIGDTPQRPWDWRSEGVMSEAEQAECYRVVLEAFPCKQWLAGIYFWFWSSDPENISPSGYSPQGKEAQELLKEFWR</sequence>
<comment type="caution">
    <text evidence="1">The sequence shown here is derived from an EMBL/GenBank/DDBJ whole genome shotgun (WGS) entry which is preliminary data.</text>
</comment>
<name>A0A532V696_UNCT6</name>
<accession>A0A532V696</accession>
<dbReference type="InterPro" id="IPR017853">
    <property type="entry name" value="GH"/>
</dbReference>
<gene>
    <name evidence="1" type="ORF">CEE36_06475</name>
</gene>